<gene>
    <name evidence="2" type="ORF">QT716_12035</name>
</gene>
<dbReference type="EMBL" id="JAUBDH010000007">
    <property type="protein sequence ID" value="MDW0110768.1"/>
    <property type="molecule type" value="Genomic_DNA"/>
</dbReference>
<evidence type="ECO:0000313" key="3">
    <source>
        <dbReference type="Proteomes" id="UP001280629"/>
    </source>
</evidence>
<feature type="domain" description="SCP2" evidence="1">
    <location>
        <begin position="16"/>
        <end position="111"/>
    </location>
</feature>
<dbReference type="InterPro" id="IPR003033">
    <property type="entry name" value="SCP2_sterol-bd_dom"/>
</dbReference>
<reference evidence="2 3" key="1">
    <citation type="submission" date="2023-06" db="EMBL/GenBank/DDBJ databases">
        <title>Sporosarcina sp. nov., isolated from Korean traditional fermented seafood 'Jeotgal'.</title>
        <authorList>
            <person name="Yang A.-I."/>
            <person name="Shin N.-R."/>
        </authorList>
    </citation>
    <scope>NUCLEOTIDE SEQUENCE [LARGE SCALE GENOMIC DNA]</scope>
    <source>
        <strain evidence="2 3">KCTC3840</strain>
    </source>
</reference>
<dbReference type="PANTHER" id="PTHR10094">
    <property type="entry name" value="STEROL CARRIER PROTEIN 2 SCP-2 FAMILY PROTEIN"/>
    <property type="match status" value="1"/>
</dbReference>
<dbReference type="SUPFAM" id="SSF55718">
    <property type="entry name" value="SCP-like"/>
    <property type="match status" value="1"/>
</dbReference>
<dbReference type="InterPro" id="IPR036527">
    <property type="entry name" value="SCP2_sterol-bd_dom_sf"/>
</dbReference>
<dbReference type="Gene3D" id="3.30.1050.10">
    <property type="entry name" value="SCP2 sterol-binding domain"/>
    <property type="match status" value="1"/>
</dbReference>
<sequence length="116" mass="12882">MSIGQEKDLQQTWEDIEKQLNENPAPIQGLNVSYGFNLTGEEKVSYVLVLGDKQASVNVQETDEADCVLSMSVDDFYKLLAGKLNTTTAFMMGKLKVKGSLGLALKLENILTQYQF</sequence>
<organism evidence="2 3">
    <name type="scientific">Sporosarcina aquimarina</name>
    <dbReference type="NCBI Taxonomy" id="114975"/>
    <lineage>
        <taxon>Bacteria</taxon>
        <taxon>Bacillati</taxon>
        <taxon>Bacillota</taxon>
        <taxon>Bacilli</taxon>
        <taxon>Bacillales</taxon>
        <taxon>Caryophanaceae</taxon>
        <taxon>Sporosarcina</taxon>
    </lineage>
</organism>
<protein>
    <submittedName>
        <fullName evidence="2">SCP2 sterol-binding domain-containing protein</fullName>
    </submittedName>
</protein>
<comment type="caution">
    <text evidence="2">The sequence shown here is derived from an EMBL/GenBank/DDBJ whole genome shotgun (WGS) entry which is preliminary data.</text>
</comment>
<dbReference type="RefSeq" id="WP_317936326.1">
    <property type="nucleotide sequence ID" value="NZ_JAUBDH010000007.1"/>
</dbReference>
<accession>A0ABU4G379</accession>
<evidence type="ECO:0000313" key="2">
    <source>
        <dbReference type="EMBL" id="MDW0110768.1"/>
    </source>
</evidence>
<dbReference type="PANTHER" id="PTHR10094:SF25">
    <property type="entry name" value="SCP2 STEROL-BINDING DOMAIN-CONTAINING PROTEIN 1"/>
    <property type="match status" value="1"/>
</dbReference>
<dbReference type="Proteomes" id="UP001280629">
    <property type="component" value="Unassembled WGS sequence"/>
</dbReference>
<keyword evidence="3" id="KW-1185">Reference proteome</keyword>
<name>A0ABU4G379_9BACL</name>
<dbReference type="Pfam" id="PF02036">
    <property type="entry name" value="SCP2"/>
    <property type="match status" value="1"/>
</dbReference>
<proteinExistence type="predicted"/>
<evidence type="ECO:0000259" key="1">
    <source>
        <dbReference type="Pfam" id="PF02036"/>
    </source>
</evidence>